<organism evidence="1">
    <name type="scientific">Cereibacter sphaeroides (strain ATCC 17025 / ATH 2.4.3)</name>
    <name type="common">Rhodobacter sphaeroides</name>
    <dbReference type="NCBI Taxonomy" id="349102"/>
    <lineage>
        <taxon>Bacteria</taxon>
        <taxon>Pseudomonadati</taxon>
        <taxon>Pseudomonadota</taxon>
        <taxon>Alphaproteobacteria</taxon>
        <taxon>Rhodobacterales</taxon>
        <taxon>Paracoccaceae</taxon>
        <taxon>Cereibacter</taxon>
    </lineage>
</organism>
<gene>
    <name evidence="1" type="ordered locus">Rsph17025_4328</name>
</gene>
<evidence type="ECO:0000313" key="1">
    <source>
        <dbReference type="EMBL" id="ABP73173.1"/>
    </source>
</evidence>
<reference evidence="1" key="1">
    <citation type="submission" date="2007-04" db="EMBL/GenBank/DDBJ databases">
        <title>Complete sequence of plasmid pRSPA03 of Rhodobacter sphaeroides ATCC 17025.</title>
        <authorList>
            <consortium name="US DOE Joint Genome Institute"/>
            <person name="Copeland A."/>
            <person name="Lucas S."/>
            <person name="Lapidus A."/>
            <person name="Barry K."/>
            <person name="Detter J.C."/>
            <person name="Glavina del Rio T."/>
            <person name="Hammon N."/>
            <person name="Israni S."/>
            <person name="Dalin E."/>
            <person name="Tice H."/>
            <person name="Pitluck S."/>
            <person name="Chertkov O."/>
            <person name="Brettin T."/>
            <person name="Bruce D."/>
            <person name="Han C."/>
            <person name="Schmutz J."/>
            <person name="Larimer F."/>
            <person name="Land M."/>
            <person name="Hauser L."/>
            <person name="Kyrpides N."/>
            <person name="Kim E."/>
            <person name="Richardson P."/>
            <person name="Mackenzie C."/>
            <person name="Choudhary M."/>
            <person name="Donohue T.J."/>
            <person name="Kaplan S."/>
        </authorList>
    </citation>
    <scope>NUCLEOTIDE SEQUENCE [LARGE SCALE GENOMIC DNA]</scope>
    <source>
        <strain evidence="1">ATCC 17025</strain>
        <plasmid evidence="1">pRSPA03</plasmid>
    </source>
</reference>
<geneLocation type="plasmid" evidence="1">
    <name>pRSPA03</name>
</geneLocation>
<evidence type="ECO:0008006" key="2">
    <source>
        <dbReference type="Google" id="ProtNLM"/>
    </source>
</evidence>
<dbReference type="HOGENOM" id="CLU_962715_0_0_5"/>
<accession>A4X0K9</accession>
<dbReference type="KEGG" id="rsq:Rsph17025_4328"/>
<dbReference type="AlphaFoldDB" id="A4X0K9"/>
<keyword evidence="1" id="KW-0614">Plasmid</keyword>
<dbReference type="EMBL" id="CP000664">
    <property type="protein sequence ID" value="ABP73173.1"/>
    <property type="molecule type" value="Genomic_DNA"/>
</dbReference>
<sequence length="307" mass="33403">MDSSPRLNGNQTARLRWRLARIAQNSAMMNSKEKPMKRVLAALILTTALATPVAAQEVPLSGTVAEVFGTRIVLSTPEGRVLVTLPQGTTAPAPGTRLDLTGTRTGETFAATTVTEGPAAAPAEAVLPSALRGLDLTDIRTRSRKDGKIYIYARGGTGWLRAEARGDRLLEVQTDGAGLPQPLIETLLPAAVRAEPRLAEIARLTEIDLDDDGEISVEGFATDGMRIEIEFSRDGTLKDFERERDDRRSLSEAAARDRLVALGYTDIGFMERGGRHVTALATNPYGDTVEVRLDDQGRVERERLWQN</sequence>
<proteinExistence type="predicted"/>
<name>A4X0K9_CERS5</name>
<protein>
    <recommendedName>
        <fullName evidence="2">Prevent-host-death protein</fullName>
    </recommendedName>
</protein>